<evidence type="ECO:0000256" key="1">
    <source>
        <dbReference type="SAM" id="MobiDB-lite"/>
    </source>
</evidence>
<protein>
    <submittedName>
        <fullName evidence="2">Uncharacterized protein</fullName>
    </submittedName>
</protein>
<evidence type="ECO:0000313" key="3">
    <source>
        <dbReference type="Proteomes" id="UP000479710"/>
    </source>
</evidence>
<reference evidence="2 3" key="1">
    <citation type="submission" date="2019-11" db="EMBL/GenBank/DDBJ databases">
        <title>Whole genome sequence of Oryza granulata.</title>
        <authorList>
            <person name="Li W."/>
        </authorList>
    </citation>
    <scope>NUCLEOTIDE SEQUENCE [LARGE SCALE GENOMIC DNA]</scope>
    <source>
        <strain evidence="3">cv. Menghai</strain>
        <tissue evidence="2">Leaf</tissue>
    </source>
</reference>
<proteinExistence type="predicted"/>
<dbReference type="AlphaFoldDB" id="A0A6G1BUJ9"/>
<gene>
    <name evidence="2" type="ORF">E2562_009910</name>
</gene>
<sequence>MPRPKGRKRVAAVDASKPEDAVKEPAKWGRGKRAKASHKPKPDTECVPEKWNLVR</sequence>
<feature type="compositionally biased region" description="Basic and acidic residues" evidence="1">
    <location>
        <begin position="16"/>
        <end position="27"/>
    </location>
</feature>
<organism evidence="2 3">
    <name type="scientific">Oryza meyeriana var. granulata</name>
    <dbReference type="NCBI Taxonomy" id="110450"/>
    <lineage>
        <taxon>Eukaryota</taxon>
        <taxon>Viridiplantae</taxon>
        <taxon>Streptophyta</taxon>
        <taxon>Embryophyta</taxon>
        <taxon>Tracheophyta</taxon>
        <taxon>Spermatophyta</taxon>
        <taxon>Magnoliopsida</taxon>
        <taxon>Liliopsida</taxon>
        <taxon>Poales</taxon>
        <taxon>Poaceae</taxon>
        <taxon>BOP clade</taxon>
        <taxon>Oryzoideae</taxon>
        <taxon>Oryzeae</taxon>
        <taxon>Oryzinae</taxon>
        <taxon>Oryza</taxon>
        <taxon>Oryza meyeriana</taxon>
    </lineage>
</organism>
<feature type="non-terminal residue" evidence="2">
    <location>
        <position position="55"/>
    </location>
</feature>
<feature type="region of interest" description="Disordered" evidence="1">
    <location>
        <begin position="1"/>
        <end position="55"/>
    </location>
</feature>
<accession>A0A6G1BUJ9</accession>
<dbReference type="Proteomes" id="UP000479710">
    <property type="component" value="Unassembled WGS sequence"/>
</dbReference>
<feature type="compositionally biased region" description="Basic residues" evidence="1">
    <location>
        <begin position="29"/>
        <end position="39"/>
    </location>
</feature>
<comment type="caution">
    <text evidence="2">The sequence shown here is derived from an EMBL/GenBank/DDBJ whole genome shotgun (WGS) entry which is preliminary data.</text>
</comment>
<dbReference type="EMBL" id="SPHZ02000011">
    <property type="protein sequence ID" value="KAF0891502.1"/>
    <property type="molecule type" value="Genomic_DNA"/>
</dbReference>
<evidence type="ECO:0000313" key="2">
    <source>
        <dbReference type="EMBL" id="KAF0891502.1"/>
    </source>
</evidence>
<feature type="compositionally biased region" description="Basic residues" evidence="1">
    <location>
        <begin position="1"/>
        <end position="10"/>
    </location>
</feature>
<name>A0A6G1BUJ9_9ORYZ</name>
<keyword evidence="3" id="KW-1185">Reference proteome</keyword>